<dbReference type="SUPFAM" id="SSF52540">
    <property type="entry name" value="P-loop containing nucleoside triphosphate hydrolases"/>
    <property type="match status" value="1"/>
</dbReference>
<dbReference type="InterPro" id="IPR027417">
    <property type="entry name" value="P-loop_NTPase"/>
</dbReference>
<dbReference type="Gene3D" id="3.40.50.1240">
    <property type="entry name" value="Phosphoglycerate mutase-like"/>
    <property type="match status" value="1"/>
</dbReference>
<sequence length="768" mass="85402">MGTAASKNLDSTSSSYGVTGEDQFEEGGGGGQLYVSLKMENYKLQDHLTPHVYGSVPLVGSWDSSKALSMERESASMWELSFVVPPNHETLDFKFLLKPVNSNVPYIVEEGYNRQLIGGTLQGETRAAMFELSADEIVEYRVFIKADRVSPFDLAASWRWYKQNFQPSTVRGIPDVSINSSAKASNEHGSSASLELDLEHYVIPAPTSTNSGQVYAANMTETPRSLRRVGVFSKTDGSIGALHTVVSVDQPATSPAMEVIVPDPASVSSGSGLVESKSVGTFSLLQKQESHRGLFMDRGVGSPRLIKSASAVTFLVDPKSDSEAENSKPAVTEAVDSEAEKSIPAAAGAVAAAAVADQLLGPKEDRHLAIVLVGLPARGKTFTAAKLTRYLRWLGHETKHFNVGKYRRLKHGANQSADFFRGDNPEGMEARNEVAALAMEDMISWMQEGGQVGIFDAANSTKERRNMLMRMAEGKCKIIFLETICNDRKIIERNIRLKIQQSPDYAEEPDFEAGYHDFKNRLENYERAYEPVEEGSYIKMIDMVSGNGGQIHVNNISGYLPGRTVFFLVNTHLTPRPILLTRHGESQYNVRGRIGGDSVISDSGELYSKKLANFVEKRLKNERAASIWTSTLQRTILTASPIVGFPKIQWRVLDEINAGVFDGLTYEEMKKNMPEEYEARKKDKLRYRYPRGESYLDVIQRLEPVIIELERQRAPVVVISHQAVLRALYAYFADRPLKEIPHIEMPLHTIIEIQMGVSGVQEKRYKLM</sequence>
<evidence type="ECO:0000259" key="4">
    <source>
        <dbReference type="PROSITE" id="PS51166"/>
    </source>
</evidence>
<dbReference type="InterPro" id="IPR013783">
    <property type="entry name" value="Ig-like_fold"/>
</dbReference>
<dbReference type="AlphaFoldDB" id="A0ABD3UM58"/>
<accession>A0ABD3UM58</accession>
<dbReference type="SMART" id="SM01065">
    <property type="entry name" value="CBM_2"/>
    <property type="match status" value="1"/>
</dbReference>
<evidence type="ECO:0000313" key="6">
    <source>
        <dbReference type="Proteomes" id="UP001634393"/>
    </source>
</evidence>
<dbReference type="Pfam" id="PF00300">
    <property type="entry name" value="His_Phos_1"/>
    <property type="match status" value="1"/>
</dbReference>
<reference evidence="5 6" key="1">
    <citation type="submission" date="2024-12" db="EMBL/GenBank/DDBJ databases">
        <title>The unique morphological basis and parallel evolutionary history of personate flowers in Penstemon.</title>
        <authorList>
            <person name="Depatie T.H."/>
            <person name="Wessinger C.A."/>
        </authorList>
    </citation>
    <scope>NUCLEOTIDE SEQUENCE [LARGE SCALE GENOMIC DNA]</scope>
    <source>
        <strain evidence="5">WTNN_2</strain>
        <tissue evidence="5">Leaf</tissue>
    </source>
</reference>
<dbReference type="PANTHER" id="PTHR10606:SF44">
    <property type="entry name" value="6-PHOSPHOFRUCTO 2-KINASE_FRUCTOSE 2,6-BISPHOSPHATASE LONG FORM"/>
    <property type="match status" value="1"/>
</dbReference>
<dbReference type="GO" id="GO:0005524">
    <property type="term" value="F:ATP binding"/>
    <property type="evidence" value="ECO:0007669"/>
    <property type="project" value="UniProtKB-KW"/>
</dbReference>
<dbReference type="PANTHER" id="PTHR10606">
    <property type="entry name" value="6-PHOSPHOFRUCTO-2-KINASE/FRUCTOSE-2,6-BISPHOSPHATASE"/>
    <property type="match status" value="1"/>
</dbReference>
<feature type="compositionally biased region" description="Polar residues" evidence="3">
    <location>
        <begin position="1"/>
        <end position="17"/>
    </location>
</feature>
<keyword evidence="2" id="KW-0067">ATP-binding</keyword>
<dbReference type="Pfam" id="PF00686">
    <property type="entry name" value="CBM_20"/>
    <property type="match status" value="1"/>
</dbReference>
<dbReference type="Gene3D" id="3.40.50.300">
    <property type="entry name" value="P-loop containing nucleotide triphosphate hydrolases"/>
    <property type="match status" value="1"/>
</dbReference>
<keyword evidence="1" id="KW-0547">Nucleotide-binding</keyword>
<feature type="domain" description="CBM20" evidence="4">
    <location>
        <begin position="27"/>
        <end position="134"/>
    </location>
</feature>
<dbReference type="Pfam" id="PF01591">
    <property type="entry name" value="6PF2K"/>
    <property type="match status" value="1"/>
</dbReference>
<dbReference type="CDD" id="cd07067">
    <property type="entry name" value="HP_PGM_like"/>
    <property type="match status" value="1"/>
</dbReference>
<dbReference type="FunFam" id="2.60.40.10:FF:000740">
    <property type="entry name" value="6-phosphofructo-2-kinase/fructose-2,6-bisphosphatase"/>
    <property type="match status" value="1"/>
</dbReference>
<name>A0ABD3UM58_9LAMI</name>
<gene>
    <name evidence="5" type="ORF">ACJIZ3_012471</name>
</gene>
<dbReference type="PIRSF" id="PIRSF000709">
    <property type="entry name" value="6PFK_2-Ptase"/>
    <property type="match status" value="1"/>
</dbReference>
<dbReference type="SMART" id="SM00855">
    <property type="entry name" value="PGAM"/>
    <property type="match status" value="1"/>
</dbReference>
<dbReference type="InterPro" id="IPR002044">
    <property type="entry name" value="CBM20"/>
</dbReference>
<dbReference type="Gene3D" id="2.60.40.10">
    <property type="entry name" value="Immunoglobulins"/>
    <property type="match status" value="1"/>
</dbReference>
<dbReference type="Proteomes" id="UP001634393">
    <property type="component" value="Unassembled WGS sequence"/>
</dbReference>
<evidence type="ECO:0000256" key="3">
    <source>
        <dbReference type="SAM" id="MobiDB-lite"/>
    </source>
</evidence>
<dbReference type="InterPro" id="IPR013079">
    <property type="entry name" value="6Phosfructo_kin"/>
</dbReference>
<dbReference type="FunFam" id="3.40.50.1240:FF:000006">
    <property type="entry name" value="6-phosphofructo-2-kinase/fructose-2, 6-bisphosphatase"/>
    <property type="match status" value="1"/>
</dbReference>
<dbReference type="PRINTS" id="PR00991">
    <property type="entry name" value="6PFRUCTKNASE"/>
</dbReference>
<keyword evidence="6" id="KW-1185">Reference proteome</keyword>
<feature type="region of interest" description="Disordered" evidence="3">
    <location>
        <begin position="1"/>
        <end position="26"/>
    </location>
</feature>
<dbReference type="EMBL" id="JBJXBP010000001">
    <property type="protein sequence ID" value="KAL3850589.1"/>
    <property type="molecule type" value="Genomic_DNA"/>
</dbReference>
<dbReference type="InterPro" id="IPR001345">
    <property type="entry name" value="PG/BPGM_mutase_AS"/>
</dbReference>
<dbReference type="InterPro" id="IPR003094">
    <property type="entry name" value="6Pfruct_kin"/>
</dbReference>
<dbReference type="SUPFAM" id="SSF49452">
    <property type="entry name" value="Starch-binding domain-like"/>
    <property type="match status" value="1"/>
</dbReference>
<dbReference type="FunFam" id="3.40.50.300:FF:000570">
    <property type="entry name" value="6-phosphofructo-2-kinase/fructose-2, 6-bisphosphatase-like isoform X1"/>
    <property type="match status" value="1"/>
</dbReference>
<evidence type="ECO:0000313" key="5">
    <source>
        <dbReference type="EMBL" id="KAL3850589.1"/>
    </source>
</evidence>
<dbReference type="InterPro" id="IPR013784">
    <property type="entry name" value="Carb-bd-like_fold"/>
</dbReference>
<evidence type="ECO:0000256" key="2">
    <source>
        <dbReference type="ARBA" id="ARBA00022840"/>
    </source>
</evidence>
<organism evidence="5 6">
    <name type="scientific">Penstemon smallii</name>
    <dbReference type="NCBI Taxonomy" id="265156"/>
    <lineage>
        <taxon>Eukaryota</taxon>
        <taxon>Viridiplantae</taxon>
        <taxon>Streptophyta</taxon>
        <taxon>Embryophyta</taxon>
        <taxon>Tracheophyta</taxon>
        <taxon>Spermatophyta</taxon>
        <taxon>Magnoliopsida</taxon>
        <taxon>eudicotyledons</taxon>
        <taxon>Gunneridae</taxon>
        <taxon>Pentapetalae</taxon>
        <taxon>asterids</taxon>
        <taxon>lamiids</taxon>
        <taxon>Lamiales</taxon>
        <taxon>Plantaginaceae</taxon>
        <taxon>Cheloneae</taxon>
        <taxon>Penstemon</taxon>
    </lineage>
</organism>
<dbReference type="InterPro" id="IPR013078">
    <property type="entry name" value="His_Pase_superF_clade-1"/>
</dbReference>
<protein>
    <recommendedName>
        <fullName evidence="4">CBM20 domain-containing protein</fullName>
    </recommendedName>
</protein>
<dbReference type="SUPFAM" id="SSF53254">
    <property type="entry name" value="Phosphoglycerate mutase-like"/>
    <property type="match status" value="1"/>
</dbReference>
<dbReference type="InterPro" id="IPR029033">
    <property type="entry name" value="His_PPase_superfam"/>
</dbReference>
<dbReference type="PROSITE" id="PS51166">
    <property type="entry name" value="CBM20"/>
    <property type="match status" value="1"/>
</dbReference>
<proteinExistence type="predicted"/>
<evidence type="ECO:0000256" key="1">
    <source>
        <dbReference type="ARBA" id="ARBA00022741"/>
    </source>
</evidence>
<dbReference type="PROSITE" id="PS00175">
    <property type="entry name" value="PG_MUTASE"/>
    <property type="match status" value="1"/>
</dbReference>
<comment type="caution">
    <text evidence="5">The sequence shown here is derived from an EMBL/GenBank/DDBJ whole genome shotgun (WGS) entry which is preliminary data.</text>
</comment>